<dbReference type="PROSITE" id="PS51063">
    <property type="entry name" value="HTH_CRP_2"/>
    <property type="match status" value="1"/>
</dbReference>
<evidence type="ECO:0000256" key="2">
    <source>
        <dbReference type="ARBA" id="ARBA00023125"/>
    </source>
</evidence>
<keyword evidence="1" id="KW-0805">Transcription regulation</keyword>
<sequence>MYNQFLKGIPFLKDLPDHVIGDLSAKVKIATYKKGEFIYHETDLAKAVFFVKSGLVKIKTINHEGKEFVISIKRAGNVFAETSLFVDKPATYSGTAKATEKTEVLFILSSDLEEIISMNPSLAVEIIRMMGKQLRFSTSILRDVALLDIYSKTVKTIERLAHEFGTKTNDEVKIEVPLTIQDLANIIGSTRESVSRVVSKLKKQDLVTVDEKTIIINNWDDFREMFVNS</sequence>
<evidence type="ECO:0000256" key="1">
    <source>
        <dbReference type="ARBA" id="ARBA00023015"/>
    </source>
</evidence>
<dbReference type="SMART" id="SM00100">
    <property type="entry name" value="cNMP"/>
    <property type="match status" value="1"/>
</dbReference>
<gene>
    <name evidence="7" type="ORF">BAZO_17379</name>
</gene>
<dbReference type="InterPro" id="IPR036390">
    <property type="entry name" value="WH_DNA-bd_sf"/>
</dbReference>
<dbReference type="InterPro" id="IPR012318">
    <property type="entry name" value="HTH_CRP"/>
</dbReference>
<feature type="domain" description="Cyclic nucleotide-binding" evidence="5">
    <location>
        <begin position="11"/>
        <end position="116"/>
    </location>
</feature>
<dbReference type="InterPro" id="IPR036388">
    <property type="entry name" value="WH-like_DNA-bd_sf"/>
</dbReference>
<dbReference type="GeneID" id="89467237"/>
<dbReference type="SUPFAM" id="SSF51206">
    <property type="entry name" value="cAMP-binding domain-like"/>
    <property type="match status" value="1"/>
</dbReference>
<dbReference type="PANTHER" id="PTHR24567">
    <property type="entry name" value="CRP FAMILY TRANSCRIPTIONAL REGULATORY PROTEIN"/>
    <property type="match status" value="1"/>
</dbReference>
<organism evidence="7 8">
    <name type="scientific">Schinkia azotoformans LMG 9581</name>
    <dbReference type="NCBI Taxonomy" id="1131731"/>
    <lineage>
        <taxon>Bacteria</taxon>
        <taxon>Bacillati</taxon>
        <taxon>Bacillota</taxon>
        <taxon>Bacilli</taxon>
        <taxon>Bacillales</taxon>
        <taxon>Bacillaceae</taxon>
        <taxon>Calidifontibacillus/Schinkia group</taxon>
        <taxon>Schinkia</taxon>
    </lineage>
</organism>
<evidence type="ECO:0000256" key="3">
    <source>
        <dbReference type="ARBA" id="ARBA00023159"/>
    </source>
</evidence>
<evidence type="ECO:0000259" key="6">
    <source>
        <dbReference type="PROSITE" id="PS51063"/>
    </source>
</evidence>
<dbReference type="GO" id="GO:0003700">
    <property type="term" value="F:DNA-binding transcription factor activity"/>
    <property type="evidence" value="ECO:0007669"/>
    <property type="project" value="TreeGrafter"/>
</dbReference>
<dbReference type="Gene3D" id="2.60.120.10">
    <property type="entry name" value="Jelly Rolls"/>
    <property type="match status" value="1"/>
</dbReference>
<dbReference type="PATRIC" id="fig|1131731.3.peg.3541"/>
<evidence type="ECO:0000313" key="7">
    <source>
        <dbReference type="EMBL" id="EKN63466.1"/>
    </source>
</evidence>
<comment type="caution">
    <text evidence="7">The sequence shown here is derived from an EMBL/GenBank/DDBJ whole genome shotgun (WGS) entry which is preliminary data.</text>
</comment>
<keyword evidence="8" id="KW-1185">Reference proteome</keyword>
<dbReference type="Pfam" id="PF13545">
    <property type="entry name" value="HTH_Crp_2"/>
    <property type="match status" value="1"/>
</dbReference>
<dbReference type="CDD" id="cd00038">
    <property type="entry name" value="CAP_ED"/>
    <property type="match status" value="1"/>
</dbReference>
<dbReference type="InterPro" id="IPR000595">
    <property type="entry name" value="cNMP-bd_dom"/>
</dbReference>
<dbReference type="RefSeq" id="WP_004432097.1">
    <property type="nucleotide sequence ID" value="NZ_AJLR01000146.1"/>
</dbReference>
<accession>K6DRQ8</accession>
<reference evidence="7 8" key="1">
    <citation type="journal article" date="2012" name="Front. Microbiol.">
        <title>Redundancy and modularity in membrane-associated dissimilatory nitrate reduction in Bacillus.</title>
        <authorList>
            <person name="Heylen K."/>
            <person name="Keltjens J."/>
        </authorList>
    </citation>
    <scope>NUCLEOTIDE SEQUENCE [LARGE SCALE GENOMIC DNA]</scope>
    <source>
        <strain evidence="7 8">LMG 9581</strain>
    </source>
</reference>
<dbReference type="PRINTS" id="PR00034">
    <property type="entry name" value="HTHCRP"/>
</dbReference>
<protein>
    <submittedName>
        <fullName evidence="7">CarD family transcriptional regulator</fullName>
    </submittedName>
</protein>
<dbReference type="EMBL" id="AJLR01000146">
    <property type="protein sequence ID" value="EKN63466.1"/>
    <property type="molecule type" value="Genomic_DNA"/>
</dbReference>
<keyword evidence="3" id="KW-0010">Activator</keyword>
<dbReference type="SMART" id="SM00419">
    <property type="entry name" value="HTH_CRP"/>
    <property type="match status" value="1"/>
</dbReference>
<dbReference type="PANTHER" id="PTHR24567:SF74">
    <property type="entry name" value="HTH-TYPE TRANSCRIPTIONAL REGULATOR ARCR"/>
    <property type="match status" value="1"/>
</dbReference>
<dbReference type="SUPFAM" id="SSF46785">
    <property type="entry name" value="Winged helix' DNA-binding domain"/>
    <property type="match status" value="1"/>
</dbReference>
<dbReference type="Gene3D" id="1.10.10.10">
    <property type="entry name" value="Winged helix-like DNA-binding domain superfamily/Winged helix DNA-binding domain"/>
    <property type="match status" value="1"/>
</dbReference>
<dbReference type="InterPro" id="IPR014710">
    <property type="entry name" value="RmlC-like_jellyroll"/>
</dbReference>
<evidence type="ECO:0000259" key="5">
    <source>
        <dbReference type="PROSITE" id="PS50042"/>
    </source>
</evidence>
<keyword evidence="2" id="KW-0238">DNA-binding</keyword>
<dbReference type="PROSITE" id="PS50042">
    <property type="entry name" value="CNMP_BINDING_3"/>
    <property type="match status" value="1"/>
</dbReference>
<dbReference type="AlphaFoldDB" id="K6DRQ8"/>
<feature type="domain" description="HTH crp-type" evidence="6">
    <location>
        <begin position="147"/>
        <end position="220"/>
    </location>
</feature>
<evidence type="ECO:0000256" key="4">
    <source>
        <dbReference type="ARBA" id="ARBA00023163"/>
    </source>
</evidence>
<dbReference type="InterPro" id="IPR018490">
    <property type="entry name" value="cNMP-bd_dom_sf"/>
</dbReference>
<evidence type="ECO:0000313" key="8">
    <source>
        <dbReference type="Proteomes" id="UP000006315"/>
    </source>
</evidence>
<proteinExistence type="predicted"/>
<name>K6DRQ8_SCHAZ</name>
<dbReference type="GO" id="GO:0003677">
    <property type="term" value="F:DNA binding"/>
    <property type="evidence" value="ECO:0007669"/>
    <property type="project" value="UniProtKB-KW"/>
</dbReference>
<dbReference type="Pfam" id="PF00027">
    <property type="entry name" value="cNMP_binding"/>
    <property type="match status" value="1"/>
</dbReference>
<dbReference type="InterPro" id="IPR050397">
    <property type="entry name" value="Env_Response_Regulators"/>
</dbReference>
<dbReference type="Proteomes" id="UP000006315">
    <property type="component" value="Unassembled WGS sequence"/>
</dbReference>
<dbReference type="STRING" id="1131731.BAZO_17379"/>
<dbReference type="GO" id="GO:0005829">
    <property type="term" value="C:cytosol"/>
    <property type="evidence" value="ECO:0007669"/>
    <property type="project" value="TreeGrafter"/>
</dbReference>
<keyword evidence="4" id="KW-0804">Transcription</keyword>